<gene>
    <name evidence="5" type="ORF">MFIFM68171_00927</name>
</gene>
<keyword evidence="6" id="KW-1185">Reference proteome</keyword>
<evidence type="ECO:0008006" key="7">
    <source>
        <dbReference type="Google" id="ProtNLM"/>
    </source>
</evidence>
<dbReference type="SUPFAM" id="SSF52540">
    <property type="entry name" value="P-loop containing nucleoside triphosphate hydrolases"/>
    <property type="match status" value="1"/>
</dbReference>
<dbReference type="InterPro" id="IPR056884">
    <property type="entry name" value="NPHP3-like_N"/>
</dbReference>
<dbReference type="EMBL" id="BAAFSV010000001">
    <property type="protein sequence ID" value="GAB1310717.1"/>
    <property type="molecule type" value="Genomic_DNA"/>
</dbReference>
<evidence type="ECO:0000259" key="3">
    <source>
        <dbReference type="Pfam" id="PF24883"/>
    </source>
</evidence>
<evidence type="ECO:0000313" key="5">
    <source>
        <dbReference type="EMBL" id="GAB1310717.1"/>
    </source>
</evidence>
<feature type="region of interest" description="Disordered" evidence="2">
    <location>
        <begin position="1090"/>
        <end position="1113"/>
    </location>
</feature>
<dbReference type="PANTHER" id="PTHR10039">
    <property type="entry name" value="AMELOGENIN"/>
    <property type="match status" value="1"/>
</dbReference>
<evidence type="ECO:0000259" key="4">
    <source>
        <dbReference type="Pfam" id="PF25053"/>
    </source>
</evidence>
<dbReference type="GeneID" id="98171672"/>
<dbReference type="Gene3D" id="3.40.50.300">
    <property type="entry name" value="P-loop containing nucleotide triphosphate hydrolases"/>
    <property type="match status" value="1"/>
</dbReference>
<accession>A0ABQ0FYX7</accession>
<proteinExistence type="predicted"/>
<feature type="domain" description="DUF7791" evidence="4">
    <location>
        <begin position="601"/>
        <end position="679"/>
    </location>
</feature>
<dbReference type="Proteomes" id="UP001628179">
    <property type="component" value="Unassembled WGS sequence"/>
</dbReference>
<dbReference type="Pfam" id="PF24883">
    <property type="entry name" value="NPHP3_N"/>
    <property type="match status" value="1"/>
</dbReference>
<evidence type="ECO:0000256" key="2">
    <source>
        <dbReference type="SAM" id="MobiDB-lite"/>
    </source>
</evidence>
<protein>
    <recommendedName>
        <fullName evidence="7">NACHT domain-containing protein</fullName>
    </recommendedName>
</protein>
<organism evidence="5 6">
    <name type="scientific">Madurella fahalii</name>
    <dbReference type="NCBI Taxonomy" id="1157608"/>
    <lineage>
        <taxon>Eukaryota</taxon>
        <taxon>Fungi</taxon>
        <taxon>Dikarya</taxon>
        <taxon>Ascomycota</taxon>
        <taxon>Pezizomycotina</taxon>
        <taxon>Sordariomycetes</taxon>
        <taxon>Sordariomycetidae</taxon>
        <taxon>Sordariales</taxon>
        <taxon>Sordariales incertae sedis</taxon>
        <taxon>Madurella</taxon>
    </lineage>
</organism>
<reference evidence="5 6" key="1">
    <citation type="submission" date="2024-09" db="EMBL/GenBank/DDBJ databases">
        <title>Itraconazole resistance in Madurella fahalii resulting from another homologue of gene encoding cytochrome P450 14-alpha sterol demethylase (CYP51).</title>
        <authorList>
            <person name="Yoshioka I."/>
            <person name="Fahal A.H."/>
            <person name="Kaneko S."/>
            <person name="Yaguchi T."/>
        </authorList>
    </citation>
    <scope>NUCLEOTIDE SEQUENCE [LARGE SCALE GENOMIC DNA]</scope>
    <source>
        <strain evidence="5 6">IFM 68171</strain>
    </source>
</reference>
<evidence type="ECO:0000313" key="6">
    <source>
        <dbReference type="Proteomes" id="UP001628179"/>
    </source>
</evidence>
<comment type="caution">
    <text evidence="5">The sequence shown here is derived from an EMBL/GenBank/DDBJ whole genome shotgun (WGS) entry which is preliminary data.</text>
</comment>
<name>A0ABQ0FYX7_9PEZI</name>
<keyword evidence="1" id="KW-0677">Repeat</keyword>
<evidence type="ECO:0000256" key="1">
    <source>
        <dbReference type="ARBA" id="ARBA00022737"/>
    </source>
</evidence>
<dbReference type="Pfam" id="PF25053">
    <property type="entry name" value="DUF7791"/>
    <property type="match status" value="1"/>
</dbReference>
<dbReference type="InterPro" id="IPR056693">
    <property type="entry name" value="DUF7791"/>
</dbReference>
<feature type="domain" description="Nephrocystin 3-like N-terminal" evidence="3">
    <location>
        <begin position="269"/>
        <end position="436"/>
    </location>
</feature>
<sequence length="1113" mass="123816">MAELAALGLACNVMQVISFTGETISVCKQIFARGSADPALTDFASKLITSMEKLKQSSLSTTPATQASADLADAAEAVSKTAADLLDILGIASSQGSVKASVKSGIMMTFNMGRIRKLERELDKRRKLVETEVLAHLHDRTDAISLRQSQDFVSLDTTLRQFVSAFSDGKTKVEELLAMQTRTITDHTMRLQEAVLDRISADGHATRQKVDEQSDGAMLGRISRSLRYPAMNGRYSSIADAHDETFTWIFETGLHQFDFVNHSSGMRISFMKWLSNPSHPICWISGKAGSGKSTLIKFLIDHRQTENILNSTGSVLLSHFMWAADRGMQSTYKGALCSLLHQLIRDDTTLTSNLVTDYPSICPKGRPKIASKDSPDDWSETELEATLSYALGCRLPACIFLDGVDEISQKSEQKRLLDLMHKLAEPGGVKVCISSRPEPFIVAALRSVPALRVQDLTAGDMQKYVRHSLSPYFTRYSGELERLIEAVVDKSDGVFLWVSLALKSLEPALVVGQDDPREIWSRLDHLPADLSHLYHDMWQRQNKDDKTYRVECARYLRLLLGFPDILGTDSPMELHELVLAADPTTADEIIRGEYDCSEYLSKARAAADRIQMRCAGLVEVDPIQDEGQVHHRVQLLHRSAYEFLACTDEGKEILAYDISTEEDREFRILNVNLALMRIMGALGSYDSKEISSYHGYWSTLGQCYIDDFFDHLRMIDSTRNLSPGNAYKFLSNAGKLFAAAAEQGWLEREETVHPRIEPAVLQFAARFGFYEGLETAIKHLSPTSRLPARLGGYLVIQSLRNSFSQGPFTWEDPAVKLHLEMVPFPDHMELMLSTAEILWKDGIDPNMVAIIGAVPRDFVGEHIFLEPVTPMVTLIRLALDSTSCLTARILVAIERMIDLGADLTSTTLISIVKSPRTYQFCRMDSLIRFLESKGDDNQRGIIIEVNLACLVRVYLCAVAKVSPGNSTVQQLLEKIQNTAVEDSANPIIVGTEDKCGSWKGIWLGDRDAPAEGFPGFPCINYQASGYPQVASVVPPFGPDTKCLWDWVDGIVAGKDHVENYLGLRELTEILVRKGWLEDVAGRAPETVSISDWKAQGSEATAPDQPKAKKRRLR</sequence>
<dbReference type="RefSeq" id="XP_070912450.1">
    <property type="nucleotide sequence ID" value="XM_071056349.1"/>
</dbReference>
<dbReference type="InterPro" id="IPR027417">
    <property type="entry name" value="P-loop_NTPase"/>
</dbReference>
<dbReference type="PANTHER" id="PTHR10039:SF5">
    <property type="entry name" value="NACHT DOMAIN-CONTAINING PROTEIN"/>
    <property type="match status" value="1"/>
</dbReference>